<dbReference type="NCBIfam" id="TIGR01003">
    <property type="entry name" value="PTS_HPr_family"/>
    <property type="match status" value="1"/>
</dbReference>
<dbReference type="RefSeq" id="WP_215786314.1">
    <property type="nucleotide sequence ID" value="NZ_JAHKKG010000003.1"/>
</dbReference>
<dbReference type="Pfam" id="PF02896">
    <property type="entry name" value="PEP-utilizers_C"/>
    <property type="match status" value="1"/>
</dbReference>
<comment type="similarity">
    <text evidence="7">Belongs to the PEP-utilizing enzyme family.</text>
</comment>
<dbReference type="InterPro" id="IPR015813">
    <property type="entry name" value="Pyrv/PenolPyrv_kinase-like_dom"/>
</dbReference>
<evidence type="ECO:0000256" key="8">
    <source>
        <dbReference type="ARBA" id="ARBA00012095"/>
    </source>
</evidence>
<dbReference type="InterPro" id="IPR012844">
    <property type="entry name" value="DhaM_N"/>
</dbReference>
<dbReference type="InterPro" id="IPR036637">
    <property type="entry name" value="Phosphohistidine_dom_sf"/>
</dbReference>
<comment type="function">
    <text evidence="5">General (non sugar-specific) component of the phosphoenolpyruvate-dependent sugar phosphotransferase system (sugar PTS). This major carbohydrate active-transport system catalyzes the phosphorylation of incoming sugar substrates concomitantly with their translocation across the cell membrane. The phosphoryl group from phosphoenolpyruvate (PEP) is transferred to the phosphoryl carrier protein HPr by enzyme I. Phospho-HPr then transfers it to the PTS EIIA domain.</text>
</comment>
<comment type="function">
    <text evidence="4">Component of the dihydroxyacetone kinase complex, which is responsible for the phosphoenolpyruvate (PEP)-dependent phosphorylation of dihydroxyacetone. DhaM serves as the phosphoryl donor. Is phosphorylated by phosphoenolpyruvate in an EI- and HPr-dependent reaction, and a phosphorelay system on histidine residues finally leads to phosphoryl transfer to DhaL and dihydroxyacetone.</text>
</comment>
<dbReference type="SUPFAM" id="SSF53062">
    <property type="entry name" value="PTS system fructose IIA component-like"/>
    <property type="match status" value="1"/>
</dbReference>
<dbReference type="InterPro" id="IPR008731">
    <property type="entry name" value="PTS_EIN"/>
</dbReference>
<gene>
    <name evidence="22" type="primary">ptsP</name>
    <name evidence="22" type="ORF">KOI35_11325</name>
</gene>
<evidence type="ECO:0000313" key="22">
    <source>
        <dbReference type="EMBL" id="MBU2664082.1"/>
    </source>
</evidence>
<evidence type="ECO:0000256" key="18">
    <source>
        <dbReference type="ARBA" id="ARBA00022842"/>
    </source>
</evidence>
<comment type="subcellular location">
    <subcellularLocation>
        <location evidence="6">Cytoplasm</location>
    </subcellularLocation>
</comment>
<dbReference type="InterPro" id="IPR035895">
    <property type="entry name" value="HPr-like_sf"/>
</dbReference>
<protein>
    <recommendedName>
        <fullName evidence="10">Phosphocarrier protein HPr</fullName>
        <ecNumber evidence="8">2.7.1.121</ecNumber>
        <ecNumber evidence="9">2.7.3.9</ecNumber>
    </recommendedName>
</protein>
<comment type="catalytic activity">
    <reaction evidence="2">
        <text>dihydroxyacetone + phosphoenolpyruvate = dihydroxyacetone phosphate + pyruvate</text>
        <dbReference type="Rhea" id="RHEA:18381"/>
        <dbReference type="ChEBI" id="CHEBI:15361"/>
        <dbReference type="ChEBI" id="CHEBI:16016"/>
        <dbReference type="ChEBI" id="CHEBI:57642"/>
        <dbReference type="ChEBI" id="CHEBI:58702"/>
        <dbReference type="EC" id="2.7.1.121"/>
    </reaction>
</comment>
<keyword evidence="11" id="KW-0813">Transport</keyword>
<evidence type="ECO:0000256" key="6">
    <source>
        <dbReference type="ARBA" id="ARBA00004496"/>
    </source>
</evidence>
<dbReference type="NCBIfam" id="TIGR02364">
    <property type="entry name" value="dha_pts"/>
    <property type="match status" value="1"/>
</dbReference>
<comment type="subunit">
    <text evidence="19">Homodimer. The dihydroxyacetone kinase complex is composed of a homodimer of DhaM, a homodimer of DhaK and the subunit DhaL.</text>
</comment>
<dbReference type="EC" id="2.7.1.121" evidence="8"/>
<dbReference type="InterPro" id="IPR036618">
    <property type="entry name" value="PtsI_HPr-bd_sf"/>
</dbReference>
<evidence type="ECO:0000256" key="13">
    <source>
        <dbReference type="ARBA" id="ARBA00022597"/>
    </source>
</evidence>
<dbReference type="PRINTS" id="PR00107">
    <property type="entry name" value="PHOSPHOCPHPR"/>
</dbReference>
<evidence type="ECO:0000256" key="3">
    <source>
        <dbReference type="ARBA" id="ARBA00001946"/>
    </source>
</evidence>
<evidence type="ECO:0000256" key="7">
    <source>
        <dbReference type="ARBA" id="ARBA00007837"/>
    </source>
</evidence>
<dbReference type="CDD" id="cd00367">
    <property type="entry name" value="PTS-HPr_like"/>
    <property type="match status" value="1"/>
</dbReference>
<evidence type="ECO:0000256" key="5">
    <source>
        <dbReference type="ARBA" id="ARBA00003681"/>
    </source>
</evidence>
<dbReference type="SUPFAM" id="SSF55594">
    <property type="entry name" value="HPr-like"/>
    <property type="match status" value="1"/>
</dbReference>
<dbReference type="Pfam" id="PF00391">
    <property type="entry name" value="PEP-utilizers"/>
    <property type="match status" value="1"/>
</dbReference>
<evidence type="ECO:0000256" key="19">
    <source>
        <dbReference type="ARBA" id="ARBA00046577"/>
    </source>
</evidence>
<dbReference type="PANTHER" id="PTHR46244">
    <property type="entry name" value="PHOSPHOENOLPYRUVATE-PROTEIN PHOSPHOTRANSFERASE"/>
    <property type="match status" value="1"/>
</dbReference>
<dbReference type="InterPro" id="IPR001020">
    <property type="entry name" value="PTS_HPr_His_P_site"/>
</dbReference>
<dbReference type="Gene3D" id="3.40.50.510">
    <property type="entry name" value="Phosphotransferase system, mannose-type IIA component"/>
    <property type="match status" value="1"/>
</dbReference>
<keyword evidence="14 22" id="KW-0808">Transferase</keyword>
<keyword evidence="18" id="KW-0460">Magnesium</keyword>
<accession>A0ABS5YKX2</accession>
<reference evidence="22 23" key="1">
    <citation type="submission" date="2021-06" db="EMBL/GenBank/DDBJ databases">
        <title>Actinoplanes lichenicola sp. nov., and Actinoplanes ovalisporus sp. nov., isolated from lichen in Thailand.</title>
        <authorList>
            <person name="Saeng-In P."/>
            <person name="Kanchanasin P."/>
            <person name="Yuki M."/>
            <person name="Kudo T."/>
            <person name="Ohkuma M."/>
            <person name="Phongsopitanun W."/>
            <person name="Tanasupawat S."/>
        </authorList>
    </citation>
    <scope>NUCLEOTIDE SEQUENCE [LARGE SCALE GENOMIC DNA]</scope>
    <source>
        <strain evidence="22 23">NBRC 110975</strain>
    </source>
</reference>
<dbReference type="PROSITE" id="PS00369">
    <property type="entry name" value="PTS_HPR_HIS"/>
    <property type="match status" value="1"/>
</dbReference>
<evidence type="ECO:0000259" key="20">
    <source>
        <dbReference type="PROSITE" id="PS51096"/>
    </source>
</evidence>
<evidence type="ECO:0000256" key="14">
    <source>
        <dbReference type="ARBA" id="ARBA00022679"/>
    </source>
</evidence>
<keyword evidence="17" id="KW-0418">Kinase</keyword>
<dbReference type="GO" id="GO:0008965">
    <property type="term" value="F:phosphoenolpyruvate-protein phosphotransferase activity"/>
    <property type="evidence" value="ECO:0007669"/>
    <property type="project" value="UniProtKB-EC"/>
</dbReference>
<dbReference type="Gene3D" id="3.20.20.60">
    <property type="entry name" value="Phosphoenolpyruvate-binding domains"/>
    <property type="match status" value="1"/>
</dbReference>
<dbReference type="SUPFAM" id="SSF52009">
    <property type="entry name" value="Phosphohistidine domain"/>
    <property type="match status" value="1"/>
</dbReference>
<dbReference type="Proteomes" id="UP001519654">
    <property type="component" value="Unassembled WGS sequence"/>
</dbReference>
<evidence type="ECO:0000256" key="17">
    <source>
        <dbReference type="ARBA" id="ARBA00022777"/>
    </source>
</evidence>
<dbReference type="PRINTS" id="PR01736">
    <property type="entry name" value="PHPHTRNFRASE"/>
</dbReference>
<organism evidence="22 23">
    <name type="scientific">Paractinoplanes bogorensis</name>
    <dbReference type="NCBI Taxonomy" id="1610840"/>
    <lineage>
        <taxon>Bacteria</taxon>
        <taxon>Bacillati</taxon>
        <taxon>Actinomycetota</taxon>
        <taxon>Actinomycetes</taxon>
        <taxon>Micromonosporales</taxon>
        <taxon>Micromonosporaceae</taxon>
        <taxon>Paractinoplanes</taxon>
    </lineage>
</organism>
<dbReference type="InterPro" id="IPR008279">
    <property type="entry name" value="PEP-util_enz_mobile_dom"/>
</dbReference>
<dbReference type="Gene3D" id="3.30.1340.10">
    <property type="entry name" value="HPr-like"/>
    <property type="match status" value="1"/>
</dbReference>
<dbReference type="Pfam" id="PF00381">
    <property type="entry name" value="PTS-HPr"/>
    <property type="match status" value="1"/>
</dbReference>
<evidence type="ECO:0000256" key="16">
    <source>
        <dbReference type="ARBA" id="ARBA00022723"/>
    </source>
</evidence>
<comment type="caution">
    <text evidence="22">The sequence shown here is derived from an EMBL/GenBank/DDBJ whole genome shotgun (WGS) entry which is preliminary data.</text>
</comment>
<dbReference type="InterPro" id="IPR006318">
    <property type="entry name" value="PTS_EI-like"/>
</dbReference>
<dbReference type="SUPFAM" id="SSF51621">
    <property type="entry name" value="Phosphoenolpyruvate/pyruvate domain"/>
    <property type="match status" value="1"/>
</dbReference>
<proteinExistence type="inferred from homology"/>
<comment type="catalytic activity">
    <reaction evidence="1">
        <text>L-histidyl-[protein] + phosphoenolpyruvate = N(pros)-phospho-L-histidyl-[protein] + pyruvate</text>
        <dbReference type="Rhea" id="RHEA:23880"/>
        <dbReference type="Rhea" id="RHEA-COMP:9745"/>
        <dbReference type="Rhea" id="RHEA-COMP:9746"/>
        <dbReference type="ChEBI" id="CHEBI:15361"/>
        <dbReference type="ChEBI" id="CHEBI:29979"/>
        <dbReference type="ChEBI" id="CHEBI:58702"/>
        <dbReference type="ChEBI" id="CHEBI:64837"/>
        <dbReference type="EC" id="2.7.3.9"/>
    </reaction>
</comment>
<keyword evidence="13" id="KW-0762">Sugar transport</keyword>
<dbReference type="InterPro" id="IPR040442">
    <property type="entry name" value="Pyrv_kinase-like_dom_sf"/>
</dbReference>
<dbReference type="InterPro" id="IPR036662">
    <property type="entry name" value="PTS_EIIA_man-typ_sf"/>
</dbReference>
<dbReference type="EC" id="2.7.3.9" evidence="9"/>
<dbReference type="InterPro" id="IPR000121">
    <property type="entry name" value="PEP_util_C"/>
</dbReference>
<dbReference type="InterPro" id="IPR000032">
    <property type="entry name" value="HPr-like"/>
</dbReference>
<dbReference type="Pfam" id="PF03610">
    <property type="entry name" value="EIIA-man"/>
    <property type="match status" value="1"/>
</dbReference>
<evidence type="ECO:0000256" key="12">
    <source>
        <dbReference type="ARBA" id="ARBA00022490"/>
    </source>
</evidence>
<dbReference type="Gene3D" id="3.50.30.10">
    <property type="entry name" value="Phosphohistidine domain"/>
    <property type="match status" value="1"/>
</dbReference>
<evidence type="ECO:0000256" key="2">
    <source>
        <dbReference type="ARBA" id="ARBA00001113"/>
    </source>
</evidence>
<feature type="domain" description="HPr" evidence="21">
    <location>
        <begin position="148"/>
        <end position="238"/>
    </location>
</feature>
<keyword evidence="23" id="KW-1185">Reference proteome</keyword>
<keyword evidence="15" id="KW-0598">Phosphotransferase system</keyword>
<keyword evidence="12" id="KW-0963">Cytoplasm</keyword>
<feature type="domain" description="PTS EIIA type-4" evidence="20">
    <location>
        <begin position="2"/>
        <end position="131"/>
    </location>
</feature>
<evidence type="ECO:0000256" key="10">
    <source>
        <dbReference type="ARBA" id="ARBA00020422"/>
    </source>
</evidence>
<dbReference type="PANTHER" id="PTHR46244:SF6">
    <property type="entry name" value="PHOSPHOENOLPYRUVATE-PROTEIN PHOSPHOTRANSFERASE"/>
    <property type="match status" value="1"/>
</dbReference>
<dbReference type="NCBIfam" id="TIGR01417">
    <property type="entry name" value="PTS_I_fam"/>
    <property type="match status" value="1"/>
</dbReference>
<dbReference type="PROSITE" id="PS00742">
    <property type="entry name" value="PEP_ENZYMES_2"/>
    <property type="match status" value="1"/>
</dbReference>
<dbReference type="EMBL" id="JAHKKG010000003">
    <property type="protein sequence ID" value="MBU2664082.1"/>
    <property type="molecule type" value="Genomic_DNA"/>
</dbReference>
<sequence length="764" mass="78234">MTVGLVVVCHSRPLARAAAALASEMTPGVTVEVAAGLDETTFGTDAVAISEALVAADSGDGVVVLMDLGSAVLSAETALEFLDDDQRARVLLCPAPLVEGLVAAVVTAASGASRAEVAAEAMSGLAGKQSHFGASVQDPVPSGTESGAPDAVVTVTNPHGLHARPAARLVGAMRVFDARVELRNVTTDSAWVSASSLTRVATLGALQGHELAVRASGAQAQAAVDGFVALAAGAFGEATPGVAIGPSRGSGSSPGVAIGPAMRLHEPKLDIPDEPSQGAEAELARLDEAMQATRQEISQIPGEIFEAHLLLLDDDELLGGARARIERGATAPAAWQAATDAVAGEFDALDDPYLRGRAADVRAVGAQVLRELLGVTASTVPVTADGVVLIAADLTPAEAAGLDPARIEGVVLAGGSPTSHAAILTRTRGIPAVVGAGPHVLEVAEGTLVAMDGGTGEVEADPPAERLAELRARAAAQAVARDQARALASRPAVTRDGVTVEVGANVGSVDEARTAAANGADLAGLVRTEFLFLDRDRAPDADEQESVYLRIAEALGGRRITLRTLDAGSDKPLPYLPAPGEANPFLGVRGIRHSLAHRAMFAEQLRAIVRVARRTPVSIMFPMVTVVGELLEARRMLDEAIGGETPDGLLVGMMVEVPAAALRARDFVPYVDFFSIGTNDLTQYTLAAERGNADLRALTEGLDPAVEQLIRAVGEAAGERVVVSVCGELAAASAVVPRLLAAGVRELSVAPSLVPDVKQTVRDA</sequence>
<dbReference type="Pfam" id="PF05524">
    <property type="entry name" value="PEP-utilisers_N"/>
    <property type="match status" value="1"/>
</dbReference>
<evidence type="ECO:0000256" key="4">
    <source>
        <dbReference type="ARBA" id="ARBA00002788"/>
    </source>
</evidence>
<evidence type="ECO:0000256" key="15">
    <source>
        <dbReference type="ARBA" id="ARBA00022683"/>
    </source>
</evidence>
<dbReference type="Gene3D" id="1.10.274.10">
    <property type="entry name" value="PtsI, HPr-binding domain"/>
    <property type="match status" value="1"/>
</dbReference>
<dbReference type="InterPro" id="IPR004701">
    <property type="entry name" value="PTS_EIIA_man-typ"/>
</dbReference>
<name>A0ABS5YKX2_9ACTN</name>
<evidence type="ECO:0000256" key="1">
    <source>
        <dbReference type="ARBA" id="ARBA00000683"/>
    </source>
</evidence>
<evidence type="ECO:0000313" key="23">
    <source>
        <dbReference type="Proteomes" id="UP001519654"/>
    </source>
</evidence>
<evidence type="ECO:0000256" key="11">
    <source>
        <dbReference type="ARBA" id="ARBA00022448"/>
    </source>
</evidence>
<dbReference type="PROSITE" id="PS51096">
    <property type="entry name" value="PTS_EIIA_TYPE_4"/>
    <property type="match status" value="1"/>
</dbReference>
<evidence type="ECO:0000256" key="9">
    <source>
        <dbReference type="ARBA" id="ARBA00012232"/>
    </source>
</evidence>
<dbReference type="PROSITE" id="PS51350">
    <property type="entry name" value="PTS_HPR_DOM"/>
    <property type="match status" value="1"/>
</dbReference>
<dbReference type="InterPro" id="IPR050499">
    <property type="entry name" value="PEP-utilizing_PTS_enzyme"/>
</dbReference>
<dbReference type="SUPFAM" id="SSF47831">
    <property type="entry name" value="Enzyme I of the PEP:sugar phosphotransferase system HPr-binding (sub)domain"/>
    <property type="match status" value="1"/>
</dbReference>
<evidence type="ECO:0000259" key="21">
    <source>
        <dbReference type="PROSITE" id="PS51350"/>
    </source>
</evidence>
<comment type="cofactor">
    <cofactor evidence="3">
        <name>Mg(2+)</name>
        <dbReference type="ChEBI" id="CHEBI:18420"/>
    </cofactor>
</comment>
<dbReference type="InterPro" id="IPR023151">
    <property type="entry name" value="PEP_util_CS"/>
</dbReference>
<keyword evidence="16" id="KW-0479">Metal-binding</keyword>